<dbReference type="PRINTS" id="PR00368">
    <property type="entry name" value="FADPNR"/>
</dbReference>
<keyword evidence="3" id="KW-0597">Phosphoprotein</keyword>
<keyword evidence="6" id="KW-1185">Reference proteome</keyword>
<dbReference type="InterPro" id="IPR036188">
    <property type="entry name" value="FAD/NAD-bd_sf"/>
</dbReference>
<sequence>MSLPVILCIDDDPHVLRAISRDLKDHYRESYRILSTISVEEALGTLLELRNKGDAVALFLSDQRMPEMEGVAFLKQAVKFFPDAKKVLLTAYSDKDAAIHAINELHLDFYLMKPWDPPAEKLYPVLDGLLEDWQLSYRPAFTGIKVVGFQYSRLSHEIKEFLSGNLLPYQWVDIQATENGEELLLLNKLDLKDLPVIFFEDGTLLIKPGIREIAEKTGLSPELKNDVFDVVIIGAGPAGLAAGVYGASEGLKTLLIERYSPGGQAGTSSRIENYLGFPAGISGAELTTRALTQAKRLGIQFLSPATVTSITDNQSYKKLELEDGRTIDTRSVILTTGVEYRQLETKGVEEFTGAGIYYGSAMTETMACRNKDVYLVGGGNSAGQAAMHLSKVASNVYIIVRRDTLVGTMSTYLIDQIKETPNIHIFGKSEIMEARGTDRLQELDIINWNTRERKIYPAAALYIFIGAKPATDWIASGIIKDHRGFIATGPSLKTYEGFSQNWKLHREPYVLETSCPGIFAAGDVRAGAMNRVASSVGEGSMAISLVHRYLGEVK</sequence>
<dbReference type="SMART" id="SM00448">
    <property type="entry name" value="REC"/>
    <property type="match status" value="1"/>
</dbReference>
<dbReference type="OrthoDB" id="109585at2"/>
<feature type="domain" description="Response regulatory" evidence="4">
    <location>
        <begin position="5"/>
        <end position="128"/>
    </location>
</feature>
<dbReference type="SUPFAM" id="SSF51905">
    <property type="entry name" value="FAD/NAD(P)-binding domain"/>
    <property type="match status" value="1"/>
</dbReference>
<feature type="modified residue" description="4-aspartylphosphate" evidence="3">
    <location>
        <position position="62"/>
    </location>
</feature>
<dbReference type="Proteomes" id="UP000270046">
    <property type="component" value="Chromosome"/>
</dbReference>
<name>A0A494VWQ0_9SPHI</name>
<evidence type="ECO:0000313" key="5">
    <source>
        <dbReference type="EMBL" id="AYL95402.1"/>
    </source>
</evidence>
<gene>
    <name evidence="5" type="ORF">HYN43_008905</name>
</gene>
<dbReference type="RefSeq" id="WP_119411363.1">
    <property type="nucleotide sequence ID" value="NZ_CP032869.1"/>
</dbReference>
<dbReference type="GO" id="GO:0000160">
    <property type="term" value="P:phosphorelay signal transduction system"/>
    <property type="evidence" value="ECO:0007669"/>
    <property type="project" value="InterPro"/>
</dbReference>
<dbReference type="SUPFAM" id="SSF52172">
    <property type="entry name" value="CheY-like"/>
    <property type="match status" value="1"/>
</dbReference>
<protein>
    <submittedName>
        <fullName evidence="5">Response regulator</fullName>
    </submittedName>
</protein>
<evidence type="ECO:0000259" key="4">
    <source>
        <dbReference type="PROSITE" id="PS50110"/>
    </source>
</evidence>
<dbReference type="Gene3D" id="3.50.50.60">
    <property type="entry name" value="FAD/NAD(P)-binding domain"/>
    <property type="match status" value="2"/>
</dbReference>
<dbReference type="InterPro" id="IPR050097">
    <property type="entry name" value="Ferredoxin-NADP_redctase_2"/>
</dbReference>
<dbReference type="Pfam" id="PF07992">
    <property type="entry name" value="Pyr_redox_2"/>
    <property type="match status" value="1"/>
</dbReference>
<dbReference type="InterPro" id="IPR011006">
    <property type="entry name" value="CheY-like_superfamily"/>
</dbReference>
<dbReference type="InterPro" id="IPR023753">
    <property type="entry name" value="FAD/NAD-binding_dom"/>
</dbReference>
<keyword evidence="2" id="KW-0560">Oxidoreductase</keyword>
<organism evidence="5 6">
    <name type="scientific">Mucilaginibacter celer</name>
    <dbReference type="NCBI Taxonomy" id="2305508"/>
    <lineage>
        <taxon>Bacteria</taxon>
        <taxon>Pseudomonadati</taxon>
        <taxon>Bacteroidota</taxon>
        <taxon>Sphingobacteriia</taxon>
        <taxon>Sphingobacteriales</taxon>
        <taxon>Sphingobacteriaceae</taxon>
        <taxon>Mucilaginibacter</taxon>
    </lineage>
</organism>
<dbReference type="GO" id="GO:0016491">
    <property type="term" value="F:oxidoreductase activity"/>
    <property type="evidence" value="ECO:0007669"/>
    <property type="project" value="UniProtKB-KW"/>
</dbReference>
<dbReference type="Pfam" id="PF00072">
    <property type="entry name" value="Response_reg"/>
    <property type="match status" value="1"/>
</dbReference>
<keyword evidence="1" id="KW-0285">Flavoprotein</keyword>
<dbReference type="Gene3D" id="3.40.50.2300">
    <property type="match status" value="1"/>
</dbReference>
<evidence type="ECO:0000256" key="3">
    <source>
        <dbReference type="PROSITE-ProRule" id="PRU00169"/>
    </source>
</evidence>
<dbReference type="AlphaFoldDB" id="A0A494VWQ0"/>
<evidence type="ECO:0000313" key="6">
    <source>
        <dbReference type="Proteomes" id="UP000270046"/>
    </source>
</evidence>
<dbReference type="EMBL" id="CP032869">
    <property type="protein sequence ID" value="AYL95402.1"/>
    <property type="molecule type" value="Genomic_DNA"/>
</dbReference>
<dbReference type="PANTHER" id="PTHR48105">
    <property type="entry name" value="THIOREDOXIN REDUCTASE 1-RELATED-RELATED"/>
    <property type="match status" value="1"/>
</dbReference>
<reference evidence="5 6" key="1">
    <citation type="submission" date="2018-10" db="EMBL/GenBank/DDBJ databases">
        <title>Genome sequencing of Mucilaginibacter sp. HYN0043.</title>
        <authorList>
            <person name="Kim M."/>
            <person name="Yi H."/>
        </authorList>
    </citation>
    <scope>NUCLEOTIDE SEQUENCE [LARGE SCALE GENOMIC DNA]</scope>
    <source>
        <strain evidence="5 6">HYN0043</strain>
    </source>
</reference>
<dbReference type="PROSITE" id="PS50110">
    <property type="entry name" value="RESPONSE_REGULATORY"/>
    <property type="match status" value="1"/>
</dbReference>
<proteinExistence type="predicted"/>
<accession>A0A494VWQ0</accession>
<dbReference type="KEGG" id="muh:HYN43_008905"/>
<dbReference type="InterPro" id="IPR001789">
    <property type="entry name" value="Sig_transdc_resp-reg_receiver"/>
</dbReference>
<evidence type="ECO:0000256" key="2">
    <source>
        <dbReference type="ARBA" id="ARBA00023002"/>
    </source>
</evidence>
<evidence type="ECO:0000256" key="1">
    <source>
        <dbReference type="ARBA" id="ARBA00022630"/>
    </source>
</evidence>
<dbReference type="PRINTS" id="PR00469">
    <property type="entry name" value="PNDRDTASEII"/>
</dbReference>